<proteinExistence type="predicted"/>
<dbReference type="GO" id="GO:0016829">
    <property type="term" value="F:lyase activity"/>
    <property type="evidence" value="ECO:0007669"/>
    <property type="project" value="UniProtKB-KW"/>
</dbReference>
<evidence type="ECO:0000313" key="4">
    <source>
        <dbReference type="EMBL" id="MFC5884536.1"/>
    </source>
</evidence>
<keyword evidence="5" id="KW-1185">Reference proteome</keyword>
<dbReference type="Pfam" id="PF15617">
    <property type="entry name" value="C-C_Bond_Lyase"/>
    <property type="match status" value="1"/>
</dbReference>
<keyword evidence="4" id="KW-0456">Lyase</keyword>
<comment type="cofactor">
    <cofactor evidence="1">
        <name>Mg(2+)</name>
        <dbReference type="ChEBI" id="CHEBI:18420"/>
    </cofactor>
</comment>
<organism evidence="4 5">
    <name type="scientific">Kitasatospora aburaviensis</name>
    <dbReference type="NCBI Taxonomy" id="67265"/>
    <lineage>
        <taxon>Bacteria</taxon>
        <taxon>Bacillati</taxon>
        <taxon>Actinomycetota</taxon>
        <taxon>Actinomycetes</taxon>
        <taxon>Kitasatosporales</taxon>
        <taxon>Streptomycetaceae</taxon>
        <taxon>Kitasatospora</taxon>
    </lineage>
</organism>
<name>A0ABW1ER53_9ACTN</name>
<keyword evidence="3" id="KW-0460">Magnesium</keyword>
<comment type="caution">
    <text evidence="4">The sequence shown here is derived from an EMBL/GenBank/DDBJ whole genome shotgun (WGS) entry which is preliminary data.</text>
</comment>
<dbReference type="Gene3D" id="3.20.20.60">
    <property type="entry name" value="Phosphoenolpyruvate-binding domains"/>
    <property type="match status" value="1"/>
</dbReference>
<protein>
    <submittedName>
        <fullName evidence="4">HpcH/HpaI aldolase/citrate lyase family protein</fullName>
    </submittedName>
</protein>
<evidence type="ECO:0000256" key="2">
    <source>
        <dbReference type="ARBA" id="ARBA00022723"/>
    </source>
</evidence>
<evidence type="ECO:0000256" key="3">
    <source>
        <dbReference type="ARBA" id="ARBA00022842"/>
    </source>
</evidence>
<dbReference type="InterPro" id="IPR039480">
    <property type="entry name" value="C-C_Bond_Lyase-like"/>
</dbReference>
<gene>
    <name evidence="4" type="ORF">ACFP0N_05975</name>
</gene>
<dbReference type="PANTHER" id="PTHR32308:SF10">
    <property type="entry name" value="CITRATE LYASE SUBUNIT BETA"/>
    <property type="match status" value="1"/>
</dbReference>
<accession>A0ABW1ER53</accession>
<dbReference type="InterPro" id="IPR015813">
    <property type="entry name" value="Pyrv/PenolPyrv_kinase-like_dom"/>
</dbReference>
<dbReference type="InterPro" id="IPR040442">
    <property type="entry name" value="Pyrv_kinase-like_dom_sf"/>
</dbReference>
<keyword evidence="2" id="KW-0479">Metal-binding</keyword>
<dbReference type="Proteomes" id="UP001596067">
    <property type="component" value="Unassembled WGS sequence"/>
</dbReference>
<dbReference type="RefSeq" id="WP_313763636.1">
    <property type="nucleotide sequence ID" value="NZ_BAAAVH010000087.1"/>
</dbReference>
<dbReference type="PANTHER" id="PTHR32308">
    <property type="entry name" value="LYASE BETA SUBUNIT, PUTATIVE (AFU_ORTHOLOGUE AFUA_4G13030)-RELATED"/>
    <property type="match status" value="1"/>
</dbReference>
<evidence type="ECO:0000313" key="5">
    <source>
        <dbReference type="Proteomes" id="UP001596067"/>
    </source>
</evidence>
<sequence length="433" mass="46347">MRHFGHLADDVRGRLFLEPPRDFSPESGAAVLATALGATLYSPATRPSLRADIRKQAARGVVSMVLCLEDSIADHEVTGAEANLVAQLGALFEETAGAGAGAGAAFGEAGGTFEGAVAEGGGARPNAGAVEVETSTSCTQDLPLLFIRVRAAAQITDLAERLGPAIGLLTGFVFPKFTDESGAEYLEALAAAEAATGRRLFAMPVLESPELAHLETRREQLFGIARLLDKYRERVLAVRLGVTDLCSAYGLRRSPDLTAYDVALVAAVIGDVVNVLGRADGTGFTVTGPVWEYFPVQERMFKPQLRRTPFAEAEPSGEAVRQRIIEHDLDGLIREFELDRANGLLGKTCIHPSHVPAVHALSVVTHEEYCDARDILDQERGGGGVLRSAYTNKMNEAKPHRAWAERVLLRAEVFGVAREDVSFAELLSACLCG</sequence>
<dbReference type="SUPFAM" id="SSF51621">
    <property type="entry name" value="Phosphoenolpyruvate/pyruvate domain"/>
    <property type="match status" value="1"/>
</dbReference>
<evidence type="ECO:0000256" key="1">
    <source>
        <dbReference type="ARBA" id="ARBA00001946"/>
    </source>
</evidence>
<dbReference type="EMBL" id="JBHSOD010000005">
    <property type="protein sequence ID" value="MFC5884536.1"/>
    <property type="molecule type" value="Genomic_DNA"/>
</dbReference>
<reference evidence="5" key="1">
    <citation type="journal article" date="2019" name="Int. J. Syst. Evol. Microbiol.">
        <title>The Global Catalogue of Microorganisms (GCM) 10K type strain sequencing project: providing services to taxonomists for standard genome sequencing and annotation.</title>
        <authorList>
            <consortium name="The Broad Institute Genomics Platform"/>
            <consortium name="The Broad Institute Genome Sequencing Center for Infectious Disease"/>
            <person name="Wu L."/>
            <person name="Ma J."/>
        </authorList>
    </citation>
    <scope>NUCLEOTIDE SEQUENCE [LARGE SCALE GENOMIC DNA]</scope>
    <source>
        <strain evidence="5">CGMCC 4.1469</strain>
    </source>
</reference>